<dbReference type="SMART" id="SM01204">
    <property type="entry name" value="FIST_C"/>
    <property type="match status" value="1"/>
</dbReference>
<gene>
    <name evidence="3" type="ORF">Fot_29102</name>
</gene>
<accession>A0ABD1TQZ7</accession>
<feature type="domain" description="F-box" evidence="1">
    <location>
        <begin position="39"/>
        <end position="79"/>
    </location>
</feature>
<protein>
    <submittedName>
        <fullName evidence="3">F-box domain</fullName>
    </submittedName>
</protein>
<evidence type="ECO:0000259" key="1">
    <source>
        <dbReference type="SMART" id="SM00256"/>
    </source>
</evidence>
<evidence type="ECO:0000313" key="4">
    <source>
        <dbReference type="Proteomes" id="UP001604277"/>
    </source>
</evidence>
<dbReference type="Proteomes" id="UP001604277">
    <property type="component" value="Unassembled WGS sequence"/>
</dbReference>
<dbReference type="SMART" id="SM00256">
    <property type="entry name" value="FBOX"/>
    <property type="match status" value="1"/>
</dbReference>
<name>A0ABD1TQZ7_9LAMI</name>
<comment type="caution">
    <text evidence="3">The sequence shown here is derived from an EMBL/GenBank/DDBJ whole genome shotgun (WGS) entry which is preliminary data.</text>
</comment>
<dbReference type="InterPro" id="IPR001810">
    <property type="entry name" value="F-box_dom"/>
</dbReference>
<evidence type="ECO:0000313" key="3">
    <source>
        <dbReference type="EMBL" id="KAL2515131.1"/>
    </source>
</evidence>
<dbReference type="InterPro" id="IPR036047">
    <property type="entry name" value="F-box-like_dom_sf"/>
</dbReference>
<dbReference type="PANTHER" id="PTHR14939">
    <property type="entry name" value="F-BOX ONLY PROTEIN 22"/>
    <property type="match status" value="1"/>
</dbReference>
<reference evidence="4" key="1">
    <citation type="submission" date="2024-07" db="EMBL/GenBank/DDBJ databases">
        <title>Two chromosome-level genome assemblies of Korean endemic species Abeliophyllum distichum and Forsythia ovata (Oleaceae).</title>
        <authorList>
            <person name="Jang H."/>
        </authorList>
    </citation>
    <scope>NUCLEOTIDE SEQUENCE [LARGE SCALE GENOMIC DNA]</scope>
</reference>
<dbReference type="InterPro" id="IPR019494">
    <property type="entry name" value="FIST_C"/>
</dbReference>
<dbReference type="AlphaFoldDB" id="A0ABD1TQZ7"/>
<dbReference type="PANTHER" id="PTHR14939:SF5">
    <property type="entry name" value="F-BOX ONLY PROTEIN 22"/>
    <property type="match status" value="1"/>
</dbReference>
<keyword evidence="4" id="KW-1185">Reference proteome</keyword>
<dbReference type="EMBL" id="JBFOLJ010000008">
    <property type="protein sequence ID" value="KAL2515131.1"/>
    <property type="molecule type" value="Genomic_DNA"/>
</dbReference>
<feature type="domain" description="FIST C-domain" evidence="2">
    <location>
        <begin position="350"/>
        <end position="510"/>
    </location>
</feature>
<sequence>MQICAKCGKERIERDDAMEKQSLQPLRKMLKSSISVDDLGEDLIQNILCRLPASSFASAACVSRSWNSICNRILFSFPKLSSALSFNPSLEDAVSEVVDKVLSKPTRPHFALASIGPSFSLQQAHQLITGKFGSEIPVIVNISEGIIGRDALTDEFREVQWEVTEEEEDDPAGASPNEKVNRGIILTVGFLPGLKAHIVPLLQEKDPRGLLIDEFVMSIREYTSSVSGSGSPSGIVLFSDRKTDIKPVLQKLDHAFSLDTVIVGDGGSQFLYRSDDRNYTTRRPAVALLFVKERDKPLGIGETKFHVMLSTGLSPLGSTYKSVSVKSNKSSTWLTAIRDTLHEDLDGQSILDEIYDELGDRIQFPVFYLGVTKRRRCSVGLEKVRRITFHEFHEVLGGNEEYLFVNSVGIKSGDLFRFYLSDSKAALSSCKEVSDKLGHLKQDCNYTDNRVGGSVTNGNTREVFGGIIFSCCGRGDSFFGQPGIDSLPFLENFPRVTFGGTYCNGEIGRGNLSLYGQGTEEGGDVRCSWHAFSAVYLIMSYTPPLPQGKLVSTEPGCSSSNQ</sequence>
<dbReference type="Gene3D" id="1.20.1280.50">
    <property type="match status" value="1"/>
</dbReference>
<dbReference type="Pfam" id="PF00646">
    <property type="entry name" value="F-box"/>
    <property type="match status" value="1"/>
</dbReference>
<organism evidence="3 4">
    <name type="scientific">Forsythia ovata</name>
    <dbReference type="NCBI Taxonomy" id="205694"/>
    <lineage>
        <taxon>Eukaryota</taxon>
        <taxon>Viridiplantae</taxon>
        <taxon>Streptophyta</taxon>
        <taxon>Embryophyta</taxon>
        <taxon>Tracheophyta</taxon>
        <taxon>Spermatophyta</taxon>
        <taxon>Magnoliopsida</taxon>
        <taxon>eudicotyledons</taxon>
        <taxon>Gunneridae</taxon>
        <taxon>Pentapetalae</taxon>
        <taxon>asterids</taxon>
        <taxon>lamiids</taxon>
        <taxon>Lamiales</taxon>
        <taxon>Oleaceae</taxon>
        <taxon>Forsythieae</taxon>
        <taxon>Forsythia</taxon>
    </lineage>
</organism>
<evidence type="ECO:0000259" key="2">
    <source>
        <dbReference type="SMART" id="SM01204"/>
    </source>
</evidence>
<proteinExistence type="predicted"/>
<dbReference type="SUPFAM" id="SSF81383">
    <property type="entry name" value="F-box domain"/>
    <property type="match status" value="1"/>
</dbReference>